<comment type="catalytic activity">
    <reaction evidence="1 19">
        <text>D-ribulose 5-phosphate = (2S)-2-hydroxy-3-oxobutyl phosphate + formate + H(+)</text>
        <dbReference type="Rhea" id="RHEA:18457"/>
        <dbReference type="ChEBI" id="CHEBI:15378"/>
        <dbReference type="ChEBI" id="CHEBI:15740"/>
        <dbReference type="ChEBI" id="CHEBI:58121"/>
        <dbReference type="ChEBI" id="CHEBI:58830"/>
        <dbReference type="EC" id="4.1.99.12"/>
    </reaction>
</comment>
<sequence length="416" mass="45673">MVKEDYHMSPIEAVIEQIRKGGMIILVDDERRENEGDFVIAAEKISAAAINFMARHGRGIICVSLTEKRADDLRLEPMVGANTSAHGTSFTVSVDAKAGTSTGISAQDRALTVKALCDPRTMPDDLARPGHIFPLRSKEGGVLRRAGHTEATVDLARLAGLQPAGVLCEIMDEDGTMARLPRLFELAREYNLAVASIQDLIRYRRSREKVVECTARTVLPTAYGNFDMFLYETIFRDESHLALVCGSVAGKKDVLVRVHSSCLTGDALGSLRCDCRYQLNAALKMIQQEGLGVLVYMNQEGRGIGLAPKIKAYALQDKGMDTVQANLALGFADDERDYGVGIQILKDLGLTSVRLMTNNPKKVDAFIYGGFGLTVTEQVPVEQDPNDFNRVYLETKKRRMGHRLDKLDGIDGAKGH</sequence>
<dbReference type="AlphaFoldDB" id="A0A1F5YZJ4"/>
<protein>
    <recommendedName>
        <fullName evidence="19">Riboflavin biosynthesis protein RibBA</fullName>
    </recommendedName>
    <domain>
        <recommendedName>
            <fullName evidence="19">3,4-dihydroxy-2-butanone 4-phosphate synthase</fullName>
            <shortName evidence="19">DHBP synthase</shortName>
            <ecNumber evidence="19">4.1.99.12</ecNumber>
        </recommendedName>
    </domain>
    <domain>
        <recommendedName>
            <fullName evidence="19">GTP cyclohydrolase-2</fullName>
            <ecNumber evidence="19">3.5.4.25</ecNumber>
        </recommendedName>
        <alternativeName>
            <fullName evidence="19">GTP cyclohydrolase II</fullName>
        </alternativeName>
    </domain>
</protein>
<evidence type="ECO:0000313" key="22">
    <source>
        <dbReference type="Proteomes" id="UP000179129"/>
    </source>
</evidence>
<evidence type="ECO:0000256" key="9">
    <source>
        <dbReference type="ARBA" id="ARBA00022741"/>
    </source>
</evidence>
<keyword evidence="15 19" id="KW-0456">Lyase</keyword>
<feature type="binding site" evidence="19">
    <location>
        <position position="33"/>
    </location>
    <ligand>
        <name>Mg(2+)</name>
        <dbReference type="ChEBI" id="CHEBI:18420"/>
        <label>1</label>
    </ligand>
</feature>
<comment type="catalytic activity">
    <reaction evidence="18 19">
        <text>GTP + 4 H2O = 2,5-diamino-6-hydroxy-4-(5-phosphoribosylamino)-pyrimidine + formate + 2 phosphate + 3 H(+)</text>
        <dbReference type="Rhea" id="RHEA:23704"/>
        <dbReference type="ChEBI" id="CHEBI:15377"/>
        <dbReference type="ChEBI" id="CHEBI:15378"/>
        <dbReference type="ChEBI" id="CHEBI:15740"/>
        <dbReference type="ChEBI" id="CHEBI:37565"/>
        <dbReference type="ChEBI" id="CHEBI:43474"/>
        <dbReference type="ChEBI" id="CHEBI:58614"/>
        <dbReference type="EC" id="3.5.4.25"/>
    </reaction>
</comment>
<dbReference type="SUPFAM" id="SSF142695">
    <property type="entry name" value="RibA-like"/>
    <property type="match status" value="1"/>
</dbReference>
<dbReference type="InterPro" id="IPR016299">
    <property type="entry name" value="Riboflavin_synth_RibBA"/>
</dbReference>
<feature type="domain" description="GTP cyclohydrolase II" evidence="20">
    <location>
        <begin position="214"/>
        <end position="380"/>
    </location>
</feature>
<dbReference type="NCBIfam" id="TIGR00506">
    <property type="entry name" value="ribB"/>
    <property type="match status" value="1"/>
</dbReference>
<evidence type="ECO:0000256" key="12">
    <source>
        <dbReference type="ARBA" id="ARBA00022842"/>
    </source>
</evidence>
<keyword evidence="12 19" id="KW-0460">Magnesium</keyword>
<evidence type="ECO:0000256" key="4">
    <source>
        <dbReference type="ARBA" id="ARBA00004853"/>
    </source>
</evidence>
<dbReference type="HAMAP" id="MF_00179">
    <property type="entry name" value="RibA"/>
    <property type="match status" value="1"/>
</dbReference>
<dbReference type="UniPathway" id="UPA00275">
    <property type="reaction ID" value="UER00399"/>
</dbReference>
<evidence type="ECO:0000256" key="1">
    <source>
        <dbReference type="ARBA" id="ARBA00000141"/>
    </source>
</evidence>
<keyword evidence="14 19" id="KW-0464">Manganese</keyword>
<feature type="active site" description="Proton acceptor; for GTP cyclohydrolase activity" evidence="19">
    <location>
        <position position="334"/>
    </location>
</feature>
<keyword evidence="7 19" id="KW-0686">Riboflavin biosynthesis</keyword>
<feature type="binding site" evidence="19">
    <location>
        <begin position="32"/>
        <end position="33"/>
    </location>
    <ligand>
        <name>D-ribulose 5-phosphate</name>
        <dbReference type="ChEBI" id="CHEBI:58121"/>
    </ligand>
</feature>
<feature type="region of interest" description="DHBP synthase" evidence="19">
    <location>
        <begin position="1"/>
        <end position="206"/>
    </location>
</feature>
<keyword evidence="11 19" id="KW-0862">Zinc</keyword>
<evidence type="ECO:0000256" key="15">
    <source>
        <dbReference type="ARBA" id="ARBA00023239"/>
    </source>
</evidence>
<feature type="active site" description="Nucleophile; for GTP cyclohydrolase activity" evidence="19">
    <location>
        <position position="336"/>
    </location>
</feature>
<dbReference type="GO" id="GO:0005525">
    <property type="term" value="F:GTP binding"/>
    <property type="evidence" value="ECO:0007669"/>
    <property type="project" value="UniProtKB-KW"/>
</dbReference>
<evidence type="ECO:0000313" key="21">
    <source>
        <dbReference type="EMBL" id="OGG05322.1"/>
    </source>
</evidence>
<dbReference type="InterPro" id="IPR032677">
    <property type="entry name" value="GTP_cyclohydro_II"/>
</dbReference>
<dbReference type="FunFam" id="3.90.870.10:FF:000001">
    <property type="entry name" value="Riboflavin biosynthesis protein RibBA"/>
    <property type="match status" value="1"/>
</dbReference>
<accession>A0A1F5YZJ4</accession>
<dbReference type="NCBIfam" id="NF006803">
    <property type="entry name" value="PRK09311.1"/>
    <property type="match status" value="1"/>
</dbReference>
<dbReference type="NCBIfam" id="NF001591">
    <property type="entry name" value="PRK00393.1"/>
    <property type="match status" value="1"/>
</dbReference>
<evidence type="ECO:0000256" key="19">
    <source>
        <dbReference type="HAMAP-Rule" id="MF_01283"/>
    </source>
</evidence>
<dbReference type="HAMAP" id="MF_00180">
    <property type="entry name" value="RibB"/>
    <property type="match status" value="1"/>
</dbReference>
<dbReference type="EC" id="4.1.99.12" evidence="19"/>
<feature type="site" description="Essential for DHBP synthase activity" evidence="19">
    <location>
        <position position="131"/>
    </location>
</feature>
<feature type="binding site" evidence="19">
    <location>
        <begin position="257"/>
        <end position="261"/>
    </location>
    <ligand>
        <name>GTP</name>
        <dbReference type="ChEBI" id="CHEBI:37565"/>
    </ligand>
</feature>
<dbReference type="InterPro" id="IPR036144">
    <property type="entry name" value="RibA-like_sf"/>
</dbReference>
<evidence type="ECO:0000256" key="2">
    <source>
        <dbReference type="ARBA" id="ARBA00001936"/>
    </source>
</evidence>
<gene>
    <name evidence="19" type="primary">ribBA</name>
    <name evidence="21" type="ORF">A3F83_17230</name>
</gene>
<keyword evidence="13 19" id="KW-0342">GTP-binding</keyword>
<evidence type="ECO:0000256" key="3">
    <source>
        <dbReference type="ARBA" id="ARBA00002284"/>
    </source>
</evidence>
<feature type="binding site" evidence="19">
    <location>
        <position position="148"/>
    </location>
    <ligand>
        <name>Mg(2+)</name>
        <dbReference type="ChEBI" id="CHEBI:18420"/>
        <label>2</label>
    </ligand>
</feature>
<feature type="binding site" evidence="19">
    <location>
        <position position="273"/>
    </location>
    <ligand>
        <name>Zn(2+)</name>
        <dbReference type="ChEBI" id="CHEBI:29105"/>
        <note>catalytic</note>
    </ligand>
</feature>
<dbReference type="InterPro" id="IPR017945">
    <property type="entry name" value="DHBP_synth_RibB-like_a/b_dom"/>
</dbReference>
<dbReference type="HAMAP" id="MF_01283">
    <property type="entry name" value="RibBA"/>
    <property type="match status" value="1"/>
</dbReference>
<dbReference type="GO" id="GO:0009231">
    <property type="term" value="P:riboflavin biosynthetic process"/>
    <property type="evidence" value="ECO:0007669"/>
    <property type="project" value="UniProtKB-UniRule"/>
</dbReference>
<evidence type="ECO:0000256" key="8">
    <source>
        <dbReference type="ARBA" id="ARBA00022723"/>
    </source>
</evidence>
<comment type="pathway">
    <text evidence="5 19">Cofactor biosynthesis; riboflavin biosynthesis; 2-hydroxy-3-oxobutyl phosphate from D-ribulose 5-phosphate: step 1/1.</text>
</comment>
<comment type="pathway">
    <text evidence="4 19">Cofactor biosynthesis; riboflavin biosynthesis; 5-amino-6-(D-ribitylamino)uracil from GTP: step 1/4.</text>
</comment>
<evidence type="ECO:0000259" key="20">
    <source>
        <dbReference type="Pfam" id="PF00925"/>
    </source>
</evidence>
<comment type="cofactor">
    <cofactor evidence="19">
        <name>Mg(2+)</name>
        <dbReference type="ChEBI" id="CHEBI:18420"/>
    </cofactor>
    <cofactor evidence="19">
        <name>Mn(2+)</name>
        <dbReference type="ChEBI" id="CHEBI:29035"/>
    </cofactor>
    <text evidence="19">Binds 2 divalent metal cations per subunit. Magnesium or manganese.</text>
</comment>
<comment type="cofactor">
    <cofactor evidence="19">
        <name>Zn(2+)</name>
        <dbReference type="ChEBI" id="CHEBI:29105"/>
    </cofactor>
    <text evidence="19">Binds 1 zinc ion per subunit.</text>
</comment>
<dbReference type="CDD" id="cd00641">
    <property type="entry name" value="GTP_cyclohydro2"/>
    <property type="match status" value="1"/>
</dbReference>
<keyword evidence="9 19" id="KW-0547">Nucleotide-binding</keyword>
<dbReference type="EMBL" id="MFIX01000065">
    <property type="protein sequence ID" value="OGG05322.1"/>
    <property type="molecule type" value="Genomic_DNA"/>
</dbReference>
<dbReference type="InterPro" id="IPR000926">
    <property type="entry name" value="RibA"/>
</dbReference>
<evidence type="ECO:0000256" key="17">
    <source>
        <dbReference type="ARBA" id="ARBA00043932"/>
    </source>
</evidence>
<comment type="similarity">
    <text evidence="19">In the C-terminal section; belongs to the GTP cyclohydrolase II family.</text>
</comment>
<name>A0A1F5YZJ4_9BACT</name>
<dbReference type="Gene3D" id="3.40.50.10990">
    <property type="entry name" value="GTP cyclohydrolase II"/>
    <property type="match status" value="1"/>
</dbReference>
<dbReference type="NCBIfam" id="TIGR00505">
    <property type="entry name" value="ribA"/>
    <property type="match status" value="1"/>
</dbReference>
<feature type="binding site" evidence="19">
    <location>
        <position position="169"/>
    </location>
    <ligand>
        <name>D-ribulose 5-phosphate</name>
        <dbReference type="ChEBI" id="CHEBI:58121"/>
    </ligand>
</feature>
<organism evidence="21 22">
    <name type="scientific">Candidatus Glassbacteria bacterium RIFCSPLOWO2_12_FULL_58_11</name>
    <dbReference type="NCBI Taxonomy" id="1817867"/>
    <lineage>
        <taxon>Bacteria</taxon>
        <taxon>Candidatus Glassiibacteriota</taxon>
    </lineage>
</organism>
<dbReference type="FunFam" id="3.40.50.10990:FF:000001">
    <property type="entry name" value="Riboflavin biosynthesis protein RibBA"/>
    <property type="match status" value="1"/>
</dbReference>
<dbReference type="PANTHER" id="PTHR21327">
    <property type="entry name" value="GTP CYCLOHYDROLASE II-RELATED"/>
    <property type="match status" value="1"/>
</dbReference>
<feature type="binding site" evidence="19">
    <location>
        <begin position="300"/>
        <end position="302"/>
    </location>
    <ligand>
        <name>GTP</name>
        <dbReference type="ChEBI" id="CHEBI:37565"/>
    </ligand>
</feature>
<dbReference type="GO" id="GO:0008686">
    <property type="term" value="F:3,4-dihydroxy-2-butanone-4-phosphate synthase activity"/>
    <property type="evidence" value="ECO:0007669"/>
    <property type="project" value="UniProtKB-UniRule"/>
</dbReference>
<feature type="binding site" evidence="19">
    <location>
        <position position="278"/>
    </location>
    <ligand>
        <name>GTP</name>
        <dbReference type="ChEBI" id="CHEBI:37565"/>
    </ligand>
</feature>
<reference evidence="21 22" key="1">
    <citation type="journal article" date="2016" name="Nat. Commun.">
        <title>Thousands of microbial genomes shed light on interconnected biogeochemical processes in an aquifer system.</title>
        <authorList>
            <person name="Anantharaman K."/>
            <person name="Brown C.T."/>
            <person name="Hug L.A."/>
            <person name="Sharon I."/>
            <person name="Castelle C.J."/>
            <person name="Probst A.J."/>
            <person name="Thomas B.C."/>
            <person name="Singh A."/>
            <person name="Wilkins M.J."/>
            <person name="Karaoz U."/>
            <person name="Brodie E.L."/>
            <person name="Williams K.H."/>
            <person name="Hubbard S.S."/>
            <person name="Banfield J.F."/>
        </authorList>
    </citation>
    <scope>NUCLEOTIDE SEQUENCE [LARGE SCALE GENOMIC DNA]</scope>
</reference>
<feature type="binding site" evidence="19">
    <location>
        <position position="262"/>
    </location>
    <ligand>
        <name>Zn(2+)</name>
        <dbReference type="ChEBI" id="CHEBI:29105"/>
        <note>catalytic</note>
    </ligand>
</feature>
<dbReference type="Pfam" id="PF00925">
    <property type="entry name" value="GTP_cyclohydro2"/>
    <property type="match status" value="1"/>
</dbReference>
<dbReference type="GO" id="GO:0030145">
    <property type="term" value="F:manganese ion binding"/>
    <property type="evidence" value="ECO:0007669"/>
    <property type="project" value="UniProtKB-UniRule"/>
</dbReference>
<dbReference type="GO" id="GO:0005829">
    <property type="term" value="C:cytosol"/>
    <property type="evidence" value="ECO:0007669"/>
    <property type="project" value="TreeGrafter"/>
</dbReference>
<evidence type="ECO:0000256" key="6">
    <source>
        <dbReference type="ARBA" id="ARBA00005520"/>
    </source>
</evidence>
<comment type="function">
    <text evidence="3 19">Catalyzes the conversion of D-ribulose 5-phosphate to formate and 3,4-dihydroxy-2-butanone 4-phosphate.</text>
</comment>
<comment type="caution">
    <text evidence="21">The sequence shown here is derived from an EMBL/GenBank/DDBJ whole genome shotgun (WGS) entry which is preliminary data.</text>
</comment>
<keyword evidence="10 19" id="KW-0378">Hydrolase</keyword>
<dbReference type="GO" id="GO:0003935">
    <property type="term" value="F:GTP cyclohydrolase II activity"/>
    <property type="evidence" value="ECO:0007669"/>
    <property type="project" value="UniProtKB-UniRule"/>
</dbReference>
<feature type="binding site" evidence="19">
    <location>
        <position position="275"/>
    </location>
    <ligand>
        <name>Zn(2+)</name>
        <dbReference type="ChEBI" id="CHEBI:29105"/>
        <note>catalytic</note>
    </ligand>
</feature>
<evidence type="ECO:0000256" key="11">
    <source>
        <dbReference type="ARBA" id="ARBA00022833"/>
    </source>
</evidence>
<feature type="binding site" evidence="19">
    <location>
        <position position="322"/>
    </location>
    <ligand>
        <name>GTP</name>
        <dbReference type="ChEBI" id="CHEBI:37565"/>
    </ligand>
</feature>
<comment type="similarity">
    <text evidence="6 19">In the N-terminal section; belongs to the DHBP synthase family.</text>
</comment>
<keyword evidence="16 19" id="KW-0511">Multifunctional enzyme</keyword>
<comment type="function">
    <text evidence="17 19">Catalyzes the conversion of GTP to 2,5-diamino-6-ribosylamino-4(3H)-pyrimidinone 5'-phosphate (DARP), formate and pyrophosphate.</text>
</comment>
<feature type="binding site" evidence="19">
    <location>
        <position position="362"/>
    </location>
    <ligand>
        <name>GTP</name>
        <dbReference type="ChEBI" id="CHEBI:37565"/>
    </ligand>
</feature>
<dbReference type="GO" id="GO:0008270">
    <property type="term" value="F:zinc ion binding"/>
    <property type="evidence" value="ECO:0007669"/>
    <property type="project" value="UniProtKB-UniRule"/>
</dbReference>
<proteinExistence type="inferred from homology"/>
<evidence type="ECO:0000256" key="16">
    <source>
        <dbReference type="ARBA" id="ARBA00023268"/>
    </source>
</evidence>
<dbReference type="PIRSF" id="PIRSF001259">
    <property type="entry name" value="RibA"/>
    <property type="match status" value="1"/>
</dbReference>
<dbReference type="GO" id="GO:0000287">
    <property type="term" value="F:magnesium ion binding"/>
    <property type="evidence" value="ECO:0007669"/>
    <property type="project" value="UniProtKB-UniRule"/>
</dbReference>
<dbReference type="SUPFAM" id="SSF55821">
    <property type="entry name" value="YrdC/RibB"/>
    <property type="match status" value="1"/>
</dbReference>
<feature type="binding site" evidence="19">
    <location>
        <begin position="145"/>
        <end position="149"/>
    </location>
    <ligand>
        <name>D-ribulose 5-phosphate</name>
        <dbReference type="ChEBI" id="CHEBI:58121"/>
    </ligand>
</feature>
<dbReference type="PANTHER" id="PTHR21327:SF18">
    <property type="entry name" value="3,4-DIHYDROXY-2-BUTANONE 4-PHOSPHATE SYNTHASE"/>
    <property type="match status" value="1"/>
</dbReference>
<feature type="binding site" evidence="19">
    <location>
        <position position="357"/>
    </location>
    <ligand>
        <name>GTP</name>
        <dbReference type="ChEBI" id="CHEBI:37565"/>
    </ligand>
</feature>
<dbReference type="Proteomes" id="UP000179129">
    <property type="component" value="Unassembled WGS sequence"/>
</dbReference>
<evidence type="ECO:0000256" key="13">
    <source>
        <dbReference type="ARBA" id="ARBA00023134"/>
    </source>
</evidence>
<dbReference type="EC" id="3.5.4.25" evidence="19"/>
<evidence type="ECO:0000256" key="5">
    <source>
        <dbReference type="ARBA" id="ARBA00004904"/>
    </source>
</evidence>
<feature type="region of interest" description="GTP cyclohydrolase II" evidence="19">
    <location>
        <begin position="207"/>
        <end position="416"/>
    </location>
</feature>
<dbReference type="STRING" id="1817867.A3F83_17230"/>
<evidence type="ECO:0000256" key="14">
    <source>
        <dbReference type="ARBA" id="ARBA00023211"/>
    </source>
</evidence>
<feature type="binding site" evidence="19">
    <location>
        <position position="37"/>
    </location>
    <ligand>
        <name>D-ribulose 5-phosphate</name>
        <dbReference type="ChEBI" id="CHEBI:58121"/>
    </ligand>
</feature>
<keyword evidence="8 19" id="KW-0479">Metal-binding</keyword>
<dbReference type="Gene3D" id="3.90.870.10">
    <property type="entry name" value="DHBP synthase"/>
    <property type="match status" value="1"/>
</dbReference>
<dbReference type="Pfam" id="PF00926">
    <property type="entry name" value="DHBP_synthase"/>
    <property type="match status" value="1"/>
</dbReference>
<evidence type="ECO:0000256" key="10">
    <source>
        <dbReference type="ARBA" id="ARBA00022801"/>
    </source>
</evidence>
<dbReference type="InterPro" id="IPR000422">
    <property type="entry name" value="DHBP_synthase_RibB"/>
</dbReference>
<feature type="binding site" evidence="19">
    <location>
        <position position="33"/>
    </location>
    <ligand>
        <name>Mg(2+)</name>
        <dbReference type="ChEBI" id="CHEBI:18420"/>
        <label>2</label>
    </ligand>
</feature>
<evidence type="ECO:0000256" key="7">
    <source>
        <dbReference type="ARBA" id="ARBA00022619"/>
    </source>
</evidence>
<comment type="cofactor">
    <cofactor evidence="2">
        <name>Mn(2+)</name>
        <dbReference type="ChEBI" id="CHEBI:29035"/>
    </cofactor>
</comment>
<feature type="site" description="Essential for DHBP synthase activity" evidence="19">
    <location>
        <position position="169"/>
    </location>
</feature>
<evidence type="ECO:0000256" key="18">
    <source>
        <dbReference type="ARBA" id="ARBA00049295"/>
    </source>
</evidence>